<evidence type="ECO:0000256" key="4">
    <source>
        <dbReference type="ARBA" id="ARBA00023125"/>
    </source>
</evidence>
<dbReference type="EMBL" id="FUXU01000061">
    <property type="protein sequence ID" value="SKA62281.1"/>
    <property type="molecule type" value="Genomic_DNA"/>
</dbReference>
<keyword evidence="5" id="KW-0804">Transcription</keyword>
<keyword evidence="2" id="KW-0067">ATP-binding</keyword>
<sequence length="516" mass="57893">MDKWISFAAKMTTLRDVDDLSNTFCEFGDSLDGISNCWVLYPCSQGRELRTHTDGQSLSWKVDDFSHPFSHVLQSASTMLLDPEKLNYWMGNEVFKTLTAYRTTKDSVLIAPFMGADGVIRAIAVMTGTYNSLSEVLACEHWKHIAQIYSNQYAMITQLGKDTWQKSALVSSIAEIRENEHKREQAFELKKVLIGASKIMSDMRDKVVKSAQSSLNVMICGETGTGKELVAKAVHELSVRKGKPFIAINCAAIPENLLESELFGHVKGAFSGAERAKSGLLAESDGGTLFLDEIGDMPISLQAKLLRVLETKVYRPVGGSKEIEVDFRLVSATHVQLEKKTECGEFRRDLYYRLNQFPIHVPALRERREDIPQLCKKFIESYRENQHVNVERISYTALDLLSRHPFPGNVRELKNLIEYACTLSGNSTEISPCSISERIFEQRVPFTASNDESVPDNYLGVDISNIDNLKAAVQNFEINVIRSRLTSFGGDRSKAAESLGLPKRTLAHKCLKMEID</sequence>
<evidence type="ECO:0000256" key="5">
    <source>
        <dbReference type="ARBA" id="ARBA00023163"/>
    </source>
</evidence>
<dbReference type="OrthoDB" id="9804019at2"/>
<dbReference type="SUPFAM" id="SSF52540">
    <property type="entry name" value="P-loop containing nucleoside triphosphate hydrolases"/>
    <property type="match status" value="1"/>
</dbReference>
<dbReference type="InterPro" id="IPR058031">
    <property type="entry name" value="AAA_lid_NorR"/>
</dbReference>
<keyword evidence="4" id="KW-0238">DNA-binding</keyword>
<dbReference type="SMART" id="SM00382">
    <property type="entry name" value="AAA"/>
    <property type="match status" value="1"/>
</dbReference>
<dbReference type="Gene3D" id="3.40.50.300">
    <property type="entry name" value="P-loop containing nucleotide triphosphate hydrolases"/>
    <property type="match status" value="1"/>
</dbReference>
<dbReference type="Pfam" id="PF00158">
    <property type="entry name" value="Sigma54_activat"/>
    <property type="match status" value="1"/>
</dbReference>
<dbReference type="InterPro" id="IPR009057">
    <property type="entry name" value="Homeodomain-like_sf"/>
</dbReference>
<evidence type="ECO:0000256" key="2">
    <source>
        <dbReference type="ARBA" id="ARBA00022840"/>
    </source>
</evidence>
<organism evidence="7 8">
    <name type="scientific">Enterovibrio nigricans DSM 22720</name>
    <dbReference type="NCBI Taxonomy" id="1121868"/>
    <lineage>
        <taxon>Bacteria</taxon>
        <taxon>Pseudomonadati</taxon>
        <taxon>Pseudomonadota</taxon>
        <taxon>Gammaproteobacteria</taxon>
        <taxon>Vibrionales</taxon>
        <taxon>Vibrionaceae</taxon>
        <taxon>Enterovibrio</taxon>
    </lineage>
</organism>
<dbReference type="PROSITE" id="PS00675">
    <property type="entry name" value="SIGMA54_INTERACT_1"/>
    <property type="match status" value="1"/>
</dbReference>
<dbReference type="InterPro" id="IPR002197">
    <property type="entry name" value="HTH_Fis"/>
</dbReference>
<dbReference type="InterPro" id="IPR025662">
    <property type="entry name" value="Sigma_54_int_dom_ATP-bd_1"/>
</dbReference>
<dbReference type="PANTHER" id="PTHR32071:SF117">
    <property type="entry name" value="PTS-DEPENDENT DIHYDROXYACETONE KINASE OPERON REGULATORY PROTEIN-RELATED"/>
    <property type="match status" value="1"/>
</dbReference>
<evidence type="ECO:0000256" key="3">
    <source>
        <dbReference type="ARBA" id="ARBA00023015"/>
    </source>
</evidence>
<dbReference type="FunFam" id="3.40.50.300:FF:000006">
    <property type="entry name" value="DNA-binding transcriptional regulator NtrC"/>
    <property type="match status" value="1"/>
</dbReference>
<dbReference type="AlphaFoldDB" id="A0A1T4VCL3"/>
<dbReference type="InterPro" id="IPR003593">
    <property type="entry name" value="AAA+_ATPase"/>
</dbReference>
<reference evidence="8" key="1">
    <citation type="submission" date="2017-02" db="EMBL/GenBank/DDBJ databases">
        <authorList>
            <person name="Varghese N."/>
            <person name="Submissions S."/>
        </authorList>
    </citation>
    <scope>NUCLEOTIDE SEQUENCE [LARGE SCALE GENOMIC DNA]</scope>
    <source>
        <strain evidence="8">DSM 22720</strain>
    </source>
</reference>
<evidence type="ECO:0000313" key="8">
    <source>
        <dbReference type="Proteomes" id="UP000190162"/>
    </source>
</evidence>
<dbReference type="InterPro" id="IPR025943">
    <property type="entry name" value="Sigma_54_int_dom_ATP-bd_2"/>
</dbReference>
<dbReference type="PROSITE" id="PS00676">
    <property type="entry name" value="SIGMA54_INTERACT_2"/>
    <property type="match status" value="1"/>
</dbReference>
<dbReference type="InterPro" id="IPR027417">
    <property type="entry name" value="P-loop_NTPase"/>
</dbReference>
<keyword evidence="1" id="KW-0547">Nucleotide-binding</keyword>
<dbReference type="CDD" id="cd00009">
    <property type="entry name" value="AAA"/>
    <property type="match status" value="1"/>
</dbReference>
<dbReference type="RefSeq" id="WP_078753787.1">
    <property type="nucleotide sequence ID" value="NZ_FUXU01000061.1"/>
</dbReference>
<dbReference type="SUPFAM" id="SSF46689">
    <property type="entry name" value="Homeodomain-like"/>
    <property type="match status" value="1"/>
</dbReference>
<dbReference type="Gene3D" id="1.10.8.60">
    <property type="match status" value="1"/>
</dbReference>
<gene>
    <name evidence="7" type="ORF">SAMN02745132_03595</name>
</gene>
<keyword evidence="3" id="KW-0805">Transcription regulation</keyword>
<dbReference type="PROSITE" id="PS50045">
    <property type="entry name" value="SIGMA54_INTERACT_4"/>
    <property type="match status" value="1"/>
</dbReference>
<dbReference type="Pfam" id="PF25601">
    <property type="entry name" value="AAA_lid_14"/>
    <property type="match status" value="1"/>
</dbReference>
<evidence type="ECO:0000313" key="7">
    <source>
        <dbReference type="EMBL" id="SKA62281.1"/>
    </source>
</evidence>
<name>A0A1T4VCL3_9GAMM</name>
<dbReference type="InterPro" id="IPR025944">
    <property type="entry name" value="Sigma_54_int_dom_CS"/>
</dbReference>
<protein>
    <submittedName>
        <fullName evidence="7">Sigma-54 specific transcriptional regulator</fullName>
    </submittedName>
</protein>
<dbReference type="GO" id="GO:0006355">
    <property type="term" value="P:regulation of DNA-templated transcription"/>
    <property type="evidence" value="ECO:0007669"/>
    <property type="project" value="InterPro"/>
</dbReference>
<dbReference type="Gene3D" id="1.10.10.60">
    <property type="entry name" value="Homeodomain-like"/>
    <property type="match status" value="1"/>
</dbReference>
<dbReference type="PRINTS" id="PR01590">
    <property type="entry name" value="HTHFIS"/>
</dbReference>
<dbReference type="Proteomes" id="UP000190162">
    <property type="component" value="Unassembled WGS sequence"/>
</dbReference>
<evidence type="ECO:0000259" key="6">
    <source>
        <dbReference type="PROSITE" id="PS50045"/>
    </source>
</evidence>
<proteinExistence type="predicted"/>
<feature type="domain" description="Sigma-54 factor interaction" evidence="6">
    <location>
        <begin position="193"/>
        <end position="422"/>
    </location>
</feature>
<dbReference type="InterPro" id="IPR002078">
    <property type="entry name" value="Sigma_54_int"/>
</dbReference>
<dbReference type="GO" id="GO:0005524">
    <property type="term" value="F:ATP binding"/>
    <property type="evidence" value="ECO:0007669"/>
    <property type="project" value="UniProtKB-KW"/>
</dbReference>
<evidence type="ECO:0000256" key="1">
    <source>
        <dbReference type="ARBA" id="ARBA00022741"/>
    </source>
</evidence>
<dbReference type="GO" id="GO:0043565">
    <property type="term" value="F:sequence-specific DNA binding"/>
    <property type="evidence" value="ECO:0007669"/>
    <property type="project" value="InterPro"/>
</dbReference>
<dbReference type="PANTHER" id="PTHR32071">
    <property type="entry name" value="TRANSCRIPTIONAL REGULATORY PROTEIN"/>
    <property type="match status" value="1"/>
</dbReference>
<dbReference type="PROSITE" id="PS00688">
    <property type="entry name" value="SIGMA54_INTERACT_3"/>
    <property type="match status" value="1"/>
</dbReference>
<keyword evidence="8" id="KW-1185">Reference proteome</keyword>
<accession>A0A1T4VCL3</accession>